<protein>
    <recommendedName>
        <fullName evidence="6">Protein NUD1</fullName>
    </recommendedName>
</protein>
<dbReference type="InterPro" id="IPR032675">
    <property type="entry name" value="LRR_dom_sf"/>
</dbReference>
<dbReference type="PANTHER" id="PTHR47566:SF1">
    <property type="entry name" value="PROTEIN NUD1"/>
    <property type="match status" value="1"/>
</dbReference>
<dbReference type="OrthoDB" id="7451790at2759"/>
<feature type="compositionally biased region" description="Low complexity" evidence="3">
    <location>
        <begin position="21"/>
        <end position="30"/>
    </location>
</feature>
<dbReference type="Gene3D" id="3.80.10.10">
    <property type="entry name" value="Ribonuclease Inhibitor"/>
    <property type="match status" value="3"/>
</dbReference>
<dbReference type="GO" id="GO:0035591">
    <property type="term" value="F:signaling adaptor activity"/>
    <property type="evidence" value="ECO:0007669"/>
    <property type="project" value="TreeGrafter"/>
</dbReference>
<evidence type="ECO:0000313" key="5">
    <source>
        <dbReference type="Proteomes" id="UP000187013"/>
    </source>
</evidence>
<feature type="region of interest" description="Disordered" evidence="3">
    <location>
        <begin position="354"/>
        <end position="418"/>
    </location>
</feature>
<comment type="caution">
    <text evidence="4">The sequence shown here is derived from an EMBL/GenBank/DDBJ whole genome shotgun (WGS) entry which is preliminary data.</text>
</comment>
<keyword evidence="2" id="KW-0677">Repeat</keyword>
<gene>
    <name evidence="4" type="ORF">ZYGR_0I00210</name>
</gene>
<reference evidence="4 5" key="1">
    <citation type="submission" date="2016-08" db="EMBL/GenBank/DDBJ databases">
        <title>Draft genome sequence of allopolyploid Zygosaccharomyces rouxii.</title>
        <authorList>
            <person name="Watanabe J."/>
            <person name="Uehara K."/>
            <person name="Mogi Y."/>
            <person name="Tsukioka Y."/>
        </authorList>
    </citation>
    <scope>NUCLEOTIDE SEQUENCE [LARGE SCALE GENOMIC DNA]</scope>
    <source>
        <strain evidence="4 5">NBRC 110957</strain>
    </source>
</reference>
<feature type="region of interest" description="Disordered" evidence="3">
    <location>
        <begin position="251"/>
        <end position="323"/>
    </location>
</feature>
<feature type="compositionally biased region" description="Polar residues" evidence="3">
    <location>
        <begin position="150"/>
        <end position="162"/>
    </location>
</feature>
<dbReference type="InterPro" id="IPR052574">
    <property type="entry name" value="CDIRP"/>
</dbReference>
<evidence type="ECO:0000313" key="4">
    <source>
        <dbReference type="EMBL" id="GAV47725.1"/>
    </source>
</evidence>
<name>A0A1Q2ZWF4_ZYGRO</name>
<dbReference type="GO" id="GO:1902412">
    <property type="term" value="P:regulation of mitotic cytokinesis"/>
    <property type="evidence" value="ECO:0007669"/>
    <property type="project" value="TreeGrafter"/>
</dbReference>
<feature type="compositionally biased region" description="Low complexity" evidence="3">
    <location>
        <begin position="97"/>
        <end position="114"/>
    </location>
</feature>
<dbReference type="Proteomes" id="UP000187013">
    <property type="component" value="Unassembled WGS sequence"/>
</dbReference>
<dbReference type="GO" id="GO:0031028">
    <property type="term" value="P:septation initiation signaling"/>
    <property type="evidence" value="ECO:0007669"/>
    <property type="project" value="TreeGrafter"/>
</dbReference>
<feature type="compositionally biased region" description="Polar residues" evidence="3">
    <location>
        <begin position="173"/>
        <end position="185"/>
    </location>
</feature>
<feature type="compositionally biased region" description="Low complexity" evidence="3">
    <location>
        <begin position="130"/>
        <end position="149"/>
    </location>
</feature>
<organism evidence="4 5">
    <name type="scientific">Zygosaccharomyces rouxii</name>
    <dbReference type="NCBI Taxonomy" id="4956"/>
    <lineage>
        <taxon>Eukaryota</taxon>
        <taxon>Fungi</taxon>
        <taxon>Dikarya</taxon>
        <taxon>Ascomycota</taxon>
        <taxon>Saccharomycotina</taxon>
        <taxon>Saccharomycetes</taxon>
        <taxon>Saccharomycetales</taxon>
        <taxon>Saccharomycetaceae</taxon>
        <taxon>Zygosaccharomyces</taxon>
    </lineage>
</organism>
<dbReference type="InterPro" id="IPR003591">
    <property type="entry name" value="Leu-rich_rpt_typical-subtyp"/>
</dbReference>
<feature type="compositionally biased region" description="Polar residues" evidence="3">
    <location>
        <begin position="355"/>
        <end position="382"/>
    </location>
</feature>
<feature type="region of interest" description="Disordered" evidence="3">
    <location>
        <begin position="76"/>
        <end position="116"/>
    </location>
</feature>
<dbReference type="SMART" id="SM00365">
    <property type="entry name" value="LRR_SD22"/>
    <property type="match status" value="5"/>
</dbReference>
<dbReference type="PROSITE" id="PS51450">
    <property type="entry name" value="LRR"/>
    <property type="match status" value="3"/>
</dbReference>
<evidence type="ECO:0000256" key="2">
    <source>
        <dbReference type="ARBA" id="ARBA00022737"/>
    </source>
</evidence>
<feature type="compositionally biased region" description="Acidic residues" evidence="3">
    <location>
        <begin position="403"/>
        <end position="412"/>
    </location>
</feature>
<feature type="compositionally biased region" description="Polar residues" evidence="3">
    <location>
        <begin position="76"/>
        <end position="96"/>
    </location>
</feature>
<sequence>MDSPSKNLVEGLQEFHISSPNGKNNNSRHNGNQEKLSVKQYLPNNDFADSKFLSFVEGSQSKSYVRRLGDWSMSYGTVQQRPGDSPQHINGDNRSSFGDGFAFNNNNDNNNFNDENAETPQWKQYMLMQSQVKAQQRNQRQLQPQQIQQFSLPSEKQSSQNGRDPPSDLVLTASLSDISGIPTNTFKRHDRRKNEQSSASRETQDYEDYNDEDEAEEEEDDIDPALEARGVFDNILRKQRSNYELLPPRKAAVHAQPHAQPESAGSTDSTSSYFGETPSSLSPADIDLKPPTGKLNNNNNNNRNNNSHNNNNNNDNGDGDEKSEVEGMKLITPEEMGLVFDNVNGVWYKPAPKNQDVSSSRTLDSSANHSQSEFTSESSVQKGISKPRRQYREEREPSIRNDYDDEEYDDTPMDVPEINPNFLLKKRQSGKMRYSSHPESAVDVTTVSQVNTSFQQSRKELVALLTDAIPPRGQDWLTQVDYVNLSRRELGPHMVGLDEMLPHLRNINLNHNHLKSLQGIPTGIFGLQCSNNELTSCQLDSLQHLETLDLSHNALNRMGGILSPCLHLRDVNLSHNKIKTLDKELGKSNLVRLDLSHNEIQGTIDFAKLTKNLPSNSSWFQIEEIDLSNNKIDKIYNVGHLSKLRILKLDGNPLQEVIERRASNQLRTLSILGTKGHLKRITMGTGGNSSSLLFPFHRLRILKCDAHKGSRQWKRLSRSLEELWLQDGDMNKIPHWEIIPGSLRVLVLMRIKGLYQLPKTFAYRLPSLQELNLRGNELVSCYSLIEALPNLCLVKLDLRENPLTRLKNNSGKDNLKDMINIIKMACNRLSEINV</sequence>
<keyword evidence="1" id="KW-0433">Leucine-rich repeat</keyword>
<evidence type="ECO:0000256" key="1">
    <source>
        <dbReference type="ARBA" id="ARBA00022614"/>
    </source>
</evidence>
<evidence type="ECO:0008006" key="6">
    <source>
        <dbReference type="Google" id="ProtNLM"/>
    </source>
</evidence>
<dbReference type="eggNOG" id="KOG0531">
    <property type="taxonomic scope" value="Eukaryota"/>
</dbReference>
<dbReference type="AlphaFoldDB" id="A0A1Q2ZWF4"/>
<dbReference type="EMBL" id="BDGX01000009">
    <property type="protein sequence ID" value="GAV47725.1"/>
    <property type="molecule type" value="Genomic_DNA"/>
</dbReference>
<dbReference type="PANTHER" id="PTHR47566">
    <property type="match status" value="1"/>
</dbReference>
<accession>A0A1Q2ZWF4</accession>
<feature type="region of interest" description="Disordered" evidence="3">
    <location>
        <begin position="1"/>
        <end position="39"/>
    </location>
</feature>
<evidence type="ECO:0000256" key="3">
    <source>
        <dbReference type="SAM" id="MobiDB-lite"/>
    </source>
</evidence>
<dbReference type="Pfam" id="PF13516">
    <property type="entry name" value="LRR_6"/>
    <property type="match status" value="2"/>
</dbReference>
<proteinExistence type="predicted"/>
<dbReference type="InterPro" id="IPR001611">
    <property type="entry name" value="Leu-rich_rpt"/>
</dbReference>
<dbReference type="SUPFAM" id="SSF52058">
    <property type="entry name" value="L domain-like"/>
    <property type="match status" value="1"/>
</dbReference>
<feature type="compositionally biased region" description="Low complexity" evidence="3">
    <location>
        <begin position="296"/>
        <end position="316"/>
    </location>
</feature>
<dbReference type="GO" id="GO:0061499">
    <property type="term" value="C:outer plaque of mitotic spindle pole body"/>
    <property type="evidence" value="ECO:0007669"/>
    <property type="project" value="TreeGrafter"/>
</dbReference>
<feature type="compositionally biased region" description="Polar residues" evidence="3">
    <location>
        <begin position="263"/>
        <end position="282"/>
    </location>
</feature>
<dbReference type="SMART" id="SM00369">
    <property type="entry name" value="LRR_TYP"/>
    <property type="match status" value="6"/>
</dbReference>
<feature type="region of interest" description="Disordered" evidence="3">
    <location>
        <begin position="130"/>
        <end position="228"/>
    </location>
</feature>
<feature type="compositionally biased region" description="Basic and acidic residues" evidence="3">
    <location>
        <begin position="390"/>
        <end position="402"/>
    </location>
</feature>
<feature type="compositionally biased region" description="Acidic residues" evidence="3">
    <location>
        <begin position="205"/>
        <end position="224"/>
    </location>
</feature>